<proteinExistence type="predicted"/>
<protein>
    <submittedName>
        <fullName evidence="2">Uncharacterized protein</fullName>
    </submittedName>
</protein>
<keyword evidence="1" id="KW-0472">Membrane</keyword>
<feature type="transmembrane region" description="Helical" evidence="1">
    <location>
        <begin position="169"/>
        <end position="190"/>
    </location>
</feature>
<dbReference type="Gene3D" id="1.20.58.340">
    <property type="entry name" value="Magnesium transport protein CorA, transmembrane region"/>
    <property type="match status" value="1"/>
</dbReference>
<sequence>MTSLWQVINEIESSKELAPEEWVTCTPSEERKRELNDADILQKRLSKVRVEIAHGKGIVEGGLRLGKFCREAIAVVYGEEHLQGALMGGGLRPGERELLVERIRGSMSTCEALVERLTELEARHNGHLGHINNIIAQVETKTNRAVAEITLDVARVAASDSRTMKTIGFVEMIFLPAIFISTVWGAGGVVDIDGATTNKYVFVGAILTLTVIVLSSWGFYMWYYREPLGQGHSAVLRAGLDIV</sequence>
<evidence type="ECO:0000256" key="1">
    <source>
        <dbReference type="SAM" id="Phobius"/>
    </source>
</evidence>
<organism evidence="2 3">
    <name type="scientific">Immersiella caudata</name>
    <dbReference type="NCBI Taxonomy" id="314043"/>
    <lineage>
        <taxon>Eukaryota</taxon>
        <taxon>Fungi</taxon>
        <taxon>Dikarya</taxon>
        <taxon>Ascomycota</taxon>
        <taxon>Pezizomycotina</taxon>
        <taxon>Sordariomycetes</taxon>
        <taxon>Sordariomycetidae</taxon>
        <taxon>Sordariales</taxon>
        <taxon>Lasiosphaeriaceae</taxon>
        <taxon>Immersiella</taxon>
    </lineage>
</organism>
<gene>
    <name evidence="2" type="ORF">B0T14DRAFT_341375</name>
</gene>
<keyword evidence="1" id="KW-0812">Transmembrane</keyword>
<accession>A0AA39WAL0</accession>
<name>A0AA39WAL0_9PEZI</name>
<keyword evidence="1" id="KW-1133">Transmembrane helix</keyword>
<reference evidence="2" key="1">
    <citation type="submission" date="2023-06" db="EMBL/GenBank/DDBJ databases">
        <title>Genome-scale phylogeny and comparative genomics of the fungal order Sordariales.</title>
        <authorList>
            <consortium name="Lawrence Berkeley National Laboratory"/>
            <person name="Hensen N."/>
            <person name="Bonometti L."/>
            <person name="Westerberg I."/>
            <person name="Brannstrom I.O."/>
            <person name="Guillou S."/>
            <person name="Cros-Aarteil S."/>
            <person name="Calhoun S."/>
            <person name="Haridas S."/>
            <person name="Kuo A."/>
            <person name="Mondo S."/>
            <person name="Pangilinan J."/>
            <person name="Riley R."/>
            <person name="Labutti K."/>
            <person name="Andreopoulos B."/>
            <person name="Lipzen A."/>
            <person name="Chen C."/>
            <person name="Yanf M."/>
            <person name="Daum C."/>
            <person name="Ng V."/>
            <person name="Clum A."/>
            <person name="Steindorff A."/>
            <person name="Ohm R."/>
            <person name="Martin F."/>
            <person name="Silar P."/>
            <person name="Natvig D."/>
            <person name="Lalanne C."/>
            <person name="Gautier V."/>
            <person name="Ament-Velasquez S.L."/>
            <person name="Kruys A."/>
            <person name="Hutchinson M.I."/>
            <person name="Powell A.J."/>
            <person name="Barry K."/>
            <person name="Miller A.N."/>
            <person name="Grigoriev I.V."/>
            <person name="Debuchy R."/>
            <person name="Gladieux P."/>
            <person name="Thoren M.H."/>
            <person name="Johannesson H."/>
        </authorList>
    </citation>
    <scope>NUCLEOTIDE SEQUENCE</scope>
    <source>
        <strain evidence="2">CBS 606.72</strain>
    </source>
</reference>
<evidence type="ECO:0000313" key="2">
    <source>
        <dbReference type="EMBL" id="KAK0612132.1"/>
    </source>
</evidence>
<feature type="transmembrane region" description="Helical" evidence="1">
    <location>
        <begin position="202"/>
        <end position="223"/>
    </location>
</feature>
<dbReference type="Proteomes" id="UP001175000">
    <property type="component" value="Unassembled WGS sequence"/>
</dbReference>
<comment type="caution">
    <text evidence="2">The sequence shown here is derived from an EMBL/GenBank/DDBJ whole genome shotgun (WGS) entry which is preliminary data.</text>
</comment>
<dbReference type="AlphaFoldDB" id="A0AA39WAL0"/>
<evidence type="ECO:0000313" key="3">
    <source>
        <dbReference type="Proteomes" id="UP001175000"/>
    </source>
</evidence>
<keyword evidence="3" id="KW-1185">Reference proteome</keyword>
<dbReference type="EMBL" id="JAULSU010000007">
    <property type="protein sequence ID" value="KAK0612132.1"/>
    <property type="molecule type" value="Genomic_DNA"/>
</dbReference>